<organism evidence="13">
    <name type="scientific">Tunturiibacter psychrotolerans</name>
    <dbReference type="NCBI Taxonomy" id="3069686"/>
    <lineage>
        <taxon>Bacteria</taxon>
        <taxon>Pseudomonadati</taxon>
        <taxon>Acidobacteriota</taxon>
        <taxon>Terriglobia</taxon>
        <taxon>Terriglobales</taxon>
        <taxon>Acidobacteriaceae</taxon>
        <taxon>Tunturiibacter</taxon>
    </lineage>
</organism>
<dbReference type="SUPFAM" id="SSF74653">
    <property type="entry name" value="TolA/TonB C-terminal domain"/>
    <property type="match status" value="1"/>
</dbReference>
<evidence type="ECO:0000256" key="2">
    <source>
        <dbReference type="ARBA" id="ARBA00006555"/>
    </source>
</evidence>
<dbReference type="GO" id="GO:0055085">
    <property type="term" value="P:transmembrane transport"/>
    <property type="evidence" value="ECO:0007669"/>
    <property type="project" value="InterPro"/>
</dbReference>
<keyword evidence="8" id="KW-1133">Transmembrane helix</keyword>
<evidence type="ECO:0000256" key="4">
    <source>
        <dbReference type="ARBA" id="ARBA00022475"/>
    </source>
</evidence>
<sequence>MTATKLSVITFLIGVTVQTVVFANPALALPQQASPAASSPENKKPDAQASPKPSLPNPDFFGIYHAGDGVTPPKLIFSVEPEFSEKARKKKIGGDCLVSLIVTTNGTATDIHVAKSIADTVAAKQREAALELDQNAVKVVAQYRFTPATYRGTPVPHRLNVEVNYMIF</sequence>
<keyword evidence="7" id="KW-0653">Protein transport</keyword>
<comment type="similarity">
    <text evidence="2">Belongs to the TonB family.</text>
</comment>
<dbReference type="InterPro" id="IPR006260">
    <property type="entry name" value="TonB/TolA_C"/>
</dbReference>
<keyword evidence="6" id="KW-0812">Transmembrane</keyword>
<dbReference type="GO" id="GO:0031992">
    <property type="term" value="F:energy transducer activity"/>
    <property type="evidence" value="ECO:0007669"/>
    <property type="project" value="TreeGrafter"/>
</dbReference>
<feature type="domain" description="TonB C-terminal" evidence="12">
    <location>
        <begin position="80"/>
        <end position="165"/>
    </location>
</feature>
<comment type="subcellular location">
    <subcellularLocation>
        <location evidence="1">Cell inner membrane</location>
        <topology evidence="1">Single-pass membrane protein</topology>
        <orientation evidence="1">Periplasmic side</orientation>
    </subcellularLocation>
</comment>
<dbReference type="PANTHER" id="PTHR33446">
    <property type="entry name" value="PROTEIN TONB-RELATED"/>
    <property type="match status" value="1"/>
</dbReference>
<proteinExistence type="inferred from homology"/>
<dbReference type="KEGG" id="tpsc:RBB77_15125"/>
<feature type="chain" id="PRO_5043750610" evidence="11">
    <location>
        <begin position="24"/>
        <end position="168"/>
    </location>
</feature>
<evidence type="ECO:0000256" key="3">
    <source>
        <dbReference type="ARBA" id="ARBA00022448"/>
    </source>
</evidence>
<evidence type="ECO:0000256" key="8">
    <source>
        <dbReference type="ARBA" id="ARBA00022989"/>
    </source>
</evidence>
<dbReference type="InterPro" id="IPR037682">
    <property type="entry name" value="TonB_C"/>
</dbReference>
<evidence type="ECO:0000256" key="7">
    <source>
        <dbReference type="ARBA" id="ARBA00022927"/>
    </source>
</evidence>
<keyword evidence="3" id="KW-0813">Transport</keyword>
<feature type="signal peptide" evidence="11">
    <location>
        <begin position="1"/>
        <end position="23"/>
    </location>
</feature>
<keyword evidence="5" id="KW-0997">Cell inner membrane</keyword>
<name>A0AAU7ZMJ9_9BACT</name>
<dbReference type="InterPro" id="IPR051045">
    <property type="entry name" value="TonB-dependent_transducer"/>
</dbReference>
<keyword evidence="9" id="KW-0472">Membrane</keyword>
<evidence type="ECO:0000256" key="9">
    <source>
        <dbReference type="ARBA" id="ARBA00023136"/>
    </source>
</evidence>
<dbReference type="NCBIfam" id="TIGR01352">
    <property type="entry name" value="tonB_Cterm"/>
    <property type="match status" value="1"/>
</dbReference>
<reference evidence="13" key="2">
    <citation type="journal article" date="2024" name="Environ. Microbiol.">
        <title>Genome analysis and description of Tunturibacter gen. nov. expands the diversity of Terriglobia in tundra soils.</title>
        <authorList>
            <person name="Messyasz A."/>
            <person name="Mannisto M.K."/>
            <person name="Kerkhof L.J."/>
            <person name="Haggblom M.M."/>
        </authorList>
    </citation>
    <scope>NUCLEOTIDE SEQUENCE</scope>
    <source>
        <strain evidence="13">X5P6</strain>
    </source>
</reference>
<evidence type="ECO:0000256" key="11">
    <source>
        <dbReference type="SAM" id="SignalP"/>
    </source>
</evidence>
<evidence type="ECO:0000313" key="13">
    <source>
        <dbReference type="EMBL" id="XCB31775.1"/>
    </source>
</evidence>
<evidence type="ECO:0000256" key="5">
    <source>
        <dbReference type="ARBA" id="ARBA00022519"/>
    </source>
</evidence>
<evidence type="ECO:0000256" key="1">
    <source>
        <dbReference type="ARBA" id="ARBA00004383"/>
    </source>
</evidence>
<evidence type="ECO:0000256" key="6">
    <source>
        <dbReference type="ARBA" id="ARBA00022692"/>
    </source>
</evidence>
<dbReference type="AlphaFoldDB" id="A0AAU7ZMJ9"/>
<dbReference type="Pfam" id="PF03544">
    <property type="entry name" value="TonB_C"/>
    <property type="match status" value="1"/>
</dbReference>
<dbReference type="Gene3D" id="3.30.1150.10">
    <property type="match status" value="1"/>
</dbReference>
<dbReference type="GO" id="GO:0015031">
    <property type="term" value="P:protein transport"/>
    <property type="evidence" value="ECO:0007669"/>
    <property type="project" value="UniProtKB-KW"/>
</dbReference>
<dbReference type="RefSeq" id="WP_353062617.1">
    <property type="nucleotide sequence ID" value="NZ_CP132942.1"/>
</dbReference>
<protein>
    <submittedName>
        <fullName evidence="13">Energy transducer TonB</fullName>
    </submittedName>
</protein>
<dbReference type="EMBL" id="CP132942">
    <property type="protein sequence ID" value="XCB31775.1"/>
    <property type="molecule type" value="Genomic_DNA"/>
</dbReference>
<dbReference type="GO" id="GO:0098797">
    <property type="term" value="C:plasma membrane protein complex"/>
    <property type="evidence" value="ECO:0007669"/>
    <property type="project" value="TreeGrafter"/>
</dbReference>
<reference evidence="13" key="1">
    <citation type="submission" date="2023-08" db="EMBL/GenBank/DDBJ databases">
        <authorList>
            <person name="Messyasz A."/>
            <person name="Mannisto M.K."/>
            <person name="Kerkhof L.J."/>
            <person name="Haggblom M."/>
        </authorList>
    </citation>
    <scope>NUCLEOTIDE SEQUENCE</scope>
    <source>
        <strain evidence="13">X5P6</strain>
    </source>
</reference>
<gene>
    <name evidence="13" type="ORF">RBB77_15125</name>
</gene>
<dbReference type="PANTHER" id="PTHR33446:SF2">
    <property type="entry name" value="PROTEIN TONB"/>
    <property type="match status" value="1"/>
</dbReference>
<feature type="region of interest" description="Disordered" evidence="10">
    <location>
        <begin position="33"/>
        <end position="53"/>
    </location>
</feature>
<evidence type="ECO:0000256" key="10">
    <source>
        <dbReference type="SAM" id="MobiDB-lite"/>
    </source>
</evidence>
<accession>A0AAU7ZMJ9</accession>
<evidence type="ECO:0000259" key="12">
    <source>
        <dbReference type="Pfam" id="PF03544"/>
    </source>
</evidence>
<keyword evidence="11" id="KW-0732">Signal</keyword>
<keyword evidence="4" id="KW-1003">Cell membrane</keyword>